<comment type="caution">
    <text evidence="9">The sequence shown here is derived from an EMBL/GenBank/DDBJ whole genome shotgun (WGS) entry which is preliminary data.</text>
</comment>
<dbReference type="PANTHER" id="PTHR35007:SF1">
    <property type="entry name" value="PILUS ASSEMBLY PROTEIN"/>
    <property type="match status" value="1"/>
</dbReference>
<evidence type="ECO:0000256" key="1">
    <source>
        <dbReference type="ARBA" id="ARBA00004651"/>
    </source>
</evidence>
<keyword evidence="3 7" id="KW-0812">Transmembrane</keyword>
<keyword evidence="4 7" id="KW-1133">Transmembrane helix</keyword>
<feature type="coiled-coil region" evidence="6">
    <location>
        <begin position="225"/>
        <end position="252"/>
    </location>
</feature>
<name>A0A547PUD9_9RHOB</name>
<evidence type="ECO:0000259" key="8">
    <source>
        <dbReference type="Pfam" id="PF00482"/>
    </source>
</evidence>
<comment type="subcellular location">
    <subcellularLocation>
        <location evidence="1">Cell membrane</location>
        <topology evidence="1">Multi-pass membrane protein</topology>
    </subcellularLocation>
</comment>
<dbReference type="AlphaFoldDB" id="A0A547PUD9"/>
<feature type="transmembrane region" description="Helical" evidence="7">
    <location>
        <begin position="110"/>
        <end position="127"/>
    </location>
</feature>
<organism evidence="9 10">
    <name type="scientific">Palleronia caenipelagi</name>
    <dbReference type="NCBI Taxonomy" id="2489174"/>
    <lineage>
        <taxon>Bacteria</taxon>
        <taxon>Pseudomonadati</taxon>
        <taxon>Pseudomonadota</taxon>
        <taxon>Alphaproteobacteria</taxon>
        <taxon>Rhodobacterales</taxon>
        <taxon>Roseobacteraceae</taxon>
        <taxon>Palleronia</taxon>
    </lineage>
</organism>
<feature type="domain" description="Type II secretion system protein GspF" evidence="8">
    <location>
        <begin position="149"/>
        <end position="276"/>
    </location>
</feature>
<keyword evidence="10" id="KW-1185">Reference proteome</keyword>
<sequence length="287" mass="31661">MTELVPIVAGLAGFMISTGVLMILWHPTREFIEALTEAVRYHDPLQAVVVAGGGGRRPDADSGNWRVGLTNRPHDQLNLSERQYARGLAVAGSLSGLAMAAILVIVMQSWVAILVGFIAVISFRFLFEFAIQDQLRSNHLEQLRQFPFFLDIFQLTVQAGGDLDDAITSYRAIYGNDPIGRELAILQESHTAFGIAESLDRLRNRVGNVDLKNVVGELAQKIRVGANLEQTLAQQSEDMRDLREELAAKRAEELNAKFNWPVVLATVATFLIFLSPAIALIFDSGFL</sequence>
<feature type="transmembrane region" description="Helical" evidence="7">
    <location>
        <begin position="258"/>
        <end position="282"/>
    </location>
</feature>
<dbReference type="OrthoDB" id="7808907at2"/>
<keyword evidence="6" id="KW-0175">Coiled coil</keyword>
<feature type="transmembrane region" description="Helical" evidence="7">
    <location>
        <begin position="84"/>
        <end position="104"/>
    </location>
</feature>
<evidence type="ECO:0000256" key="4">
    <source>
        <dbReference type="ARBA" id="ARBA00022989"/>
    </source>
</evidence>
<gene>
    <name evidence="9" type="ORF">FEV53_12830</name>
</gene>
<protein>
    <submittedName>
        <fullName evidence="9">Type II secretion system F family protein</fullName>
    </submittedName>
</protein>
<evidence type="ECO:0000256" key="6">
    <source>
        <dbReference type="SAM" id="Coils"/>
    </source>
</evidence>
<evidence type="ECO:0000256" key="7">
    <source>
        <dbReference type="SAM" id="Phobius"/>
    </source>
</evidence>
<keyword evidence="5 7" id="KW-0472">Membrane</keyword>
<dbReference type="PANTHER" id="PTHR35007">
    <property type="entry name" value="INTEGRAL MEMBRANE PROTEIN-RELATED"/>
    <property type="match status" value="1"/>
</dbReference>
<evidence type="ECO:0000256" key="2">
    <source>
        <dbReference type="ARBA" id="ARBA00022475"/>
    </source>
</evidence>
<evidence type="ECO:0000313" key="9">
    <source>
        <dbReference type="EMBL" id="TRD17755.1"/>
    </source>
</evidence>
<evidence type="ECO:0000313" key="10">
    <source>
        <dbReference type="Proteomes" id="UP000318590"/>
    </source>
</evidence>
<evidence type="ECO:0000256" key="5">
    <source>
        <dbReference type="ARBA" id="ARBA00023136"/>
    </source>
</evidence>
<reference evidence="9 10" key="1">
    <citation type="submission" date="2019-06" db="EMBL/GenBank/DDBJ databases">
        <title>Paenimaribius caenipelagi gen. nov., sp. nov., isolated from a tidal flat.</title>
        <authorList>
            <person name="Yoon J.-H."/>
        </authorList>
    </citation>
    <scope>NUCLEOTIDE SEQUENCE [LARGE SCALE GENOMIC DNA]</scope>
    <source>
        <strain evidence="9 10">JBTF-M29</strain>
    </source>
</reference>
<accession>A0A547PUD9</accession>
<feature type="transmembrane region" description="Helical" evidence="7">
    <location>
        <begin position="6"/>
        <end position="25"/>
    </location>
</feature>
<dbReference type="RefSeq" id="WP_142835226.1">
    <property type="nucleotide sequence ID" value="NZ_VFSV01000023.1"/>
</dbReference>
<dbReference type="Pfam" id="PF00482">
    <property type="entry name" value="T2SSF"/>
    <property type="match status" value="1"/>
</dbReference>
<dbReference type="GO" id="GO:0005886">
    <property type="term" value="C:plasma membrane"/>
    <property type="evidence" value="ECO:0007669"/>
    <property type="project" value="UniProtKB-SubCell"/>
</dbReference>
<dbReference type="EMBL" id="VFSV01000023">
    <property type="protein sequence ID" value="TRD17755.1"/>
    <property type="molecule type" value="Genomic_DNA"/>
</dbReference>
<dbReference type="InterPro" id="IPR018076">
    <property type="entry name" value="T2SS_GspF_dom"/>
</dbReference>
<proteinExistence type="predicted"/>
<keyword evidence="2" id="KW-1003">Cell membrane</keyword>
<dbReference type="Proteomes" id="UP000318590">
    <property type="component" value="Unassembled WGS sequence"/>
</dbReference>
<evidence type="ECO:0000256" key="3">
    <source>
        <dbReference type="ARBA" id="ARBA00022692"/>
    </source>
</evidence>